<dbReference type="InterPro" id="IPR003663">
    <property type="entry name" value="Sugar/inositol_transpt"/>
</dbReference>
<evidence type="ECO:0000313" key="12">
    <source>
        <dbReference type="EMBL" id="TGZ78657.1"/>
    </source>
</evidence>
<dbReference type="FunCoup" id="A0A4S2MSF0">
    <property type="interactions" value="1293"/>
</dbReference>
<dbReference type="PROSITE" id="PS50850">
    <property type="entry name" value="MFS"/>
    <property type="match status" value="1"/>
</dbReference>
<comment type="subcellular location">
    <subcellularLocation>
        <location evidence="1">Membrane</location>
        <topology evidence="1">Multi-pass membrane protein</topology>
    </subcellularLocation>
</comment>
<comment type="similarity">
    <text evidence="2 8">Belongs to the major facilitator superfamily. Sugar transporter (TC 2.A.1.1) family.</text>
</comment>
<dbReference type="InParanoid" id="A0A4S2MSF0"/>
<dbReference type="InterPro" id="IPR005829">
    <property type="entry name" value="Sugar_transporter_CS"/>
</dbReference>
<keyword evidence="3 8" id="KW-0813">Transport</keyword>
<proteinExistence type="inferred from homology"/>
<dbReference type="PROSITE" id="PS00217">
    <property type="entry name" value="SUGAR_TRANSPORT_2"/>
    <property type="match status" value="1"/>
</dbReference>
<dbReference type="PANTHER" id="PTHR48022:SF75">
    <property type="entry name" value="GALACTOSE TRANSPORTER-RELATED"/>
    <property type="match status" value="1"/>
</dbReference>
<dbReference type="SUPFAM" id="SSF103473">
    <property type="entry name" value="MFS general substrate transporter"/>
    <property type="match status" value="1"/>
</dbReference>
<dbReference type="InterPro" id="IPR005828">
    <property type="entry name" value="MFS_sugar_transport-like"/>
</dbReference>
<name>A0A4S2MSF0_9PEZI</name>
<dbReference type="InterPro" id="IPR020846">
    <property type="entry name" value="MFS_dom"/>
</dbReference>
<dbReference type="InterPro" id="IPR036259">
    <property type="entry name" value="MFS_trans_sf"/>
</dbReference>
<dbReference type="OrthoDB" id="2241241at2759"/>
<dbReference type="GO" id="GO:0005351">
    <property type="term" value="F:carbohydrate:proton symporter activity"/>
    <property type="evidence" value="ECO:0007669"/>
    <property type="project" value="TreeGrafter"/>
</dbReference>
<feature type="transmembrane region" description="Helical" evidence="10">
    <location>
        <begin position="120"/>
        <end position="142"/>
    </location>
</feature>
<evidence type="ECO:0000256" key="7">
    <source>
        <dbReference type="ARBA" id="ARBA00023136"/>
    </source>
</evidence>
<dbReference type="PRINTS" id="PR00171">
    <property type="entry name" value="SUGRTRNSPORT"/>
</dbReference>
<evidence type="ECO:0000256" key="6">
    <source>
        <dbReference type="ARBA" id="ARBA00022989"/>
    </source>
</evidence>
<feature type="transmembrane region" description="Helical" evidence="10">
    <location>
        <begin position="278"/>
        <end position="300"/>
    </location>
</feature>
<dbReference type="FunFam" id="1.20.1250.20:FF:000044">
    <property type="entry name" value="Hexose transporter Hxt3p"/>
    <property type="match status" value="1"/>
</dbReference>
<feature type="transmembrane region" description="Helical" evidence="10">
    <location>
        <begin position="65"/>
        <end position="84"/>
    </location>
</feature>
<accession>A0A4S2MSF0</accession>
<keyword evidence="13" id="KW-1185">Reference proteome</keyword>
<feature type="transmembrane region" description="Helical" evidence="10">
    <location>
        <begin position="441"/>
        <end position="459"/>
    </location>
</feature>
<evidence type="ECO:0000256" key="4">
    <source>
        <dbReference type="ARBA" id="ARBA00022597"/>
    </source>
</evidence>
<feature type="domain" description="Major facilitator superfamily (MFS) profile" evidence="11">
    <location>
        <begin position="18"/>
        <end position="462"/>
    </location>
</feature>
<feature type="transmembrane region" description="Helical" evidence="10">
    <location>
        <begin position="342"/>
        <end position="360"/>
    </location>
</feature>
<evidence type="ECO:0000313" key="13">
    <source>
        <dbReference type="Proteomes" id="UP000298138"/>
    </source>
</evidence>
<protein>
    <submittedName>
        <fullName evidence="12">General substrate transporter</fullName>
    </submittedName>
</protein>
<evidence type="ECO:0000259" key="11">
    <source>
        <dbReference type="PROSITE" id="PS50850"/>
    </source>
</evidence>
<evidence type="ECO:0000256" key="5">
    <source>
        <dbReference type="ARBA" id="ARBA00022692"/>
    </source>
</evidence>
<feature type="transmembrane region" description="Helical" evidence="10">
    <location>
        <begin position="184"/>
        <end position="206"/>
    </location>
</feature>
<reference evidence="12 13" key="1">
    <citation type="submission" date="2019-04" db="EMBL/GenBank/DDBJ databases">
        <title>Comparative genomics and transcriptomics to analyze fruiting body development in filamentous ascomycetes.</title>
        <authorList>
            <consortium name="DOE Joint Genome Institute"/>
            <person name="Lutkenhaus R."/>
            <person name="Traeger S."/>
            <person name="Breuer J."/>
            <person name="Kuo A."/>
            <person name="Lipzen A."/>
            <person name="Pangilinan J."/>
            <person name="Dilworth D."/>
            <person name="Sandor L."/>
            <person name="Poggeler S."/>
            <person name="Barry K."/>
            <person name="Grigoriev I.V."/>
            <person name="Nowrousian M."/>
        </authorList>
    </citation>
    <scope>NUCLEOTIDE SEQUENCE [LARGE SCALE GENOMIC DNA]</scope>
    <source>
        <strain evidence="12 13">CBS 389.68</strain>
    </source>
</reference>
<dbReference type="Gene3D" id="1.20.1250.20">
    <property type="entry name" value="MFS general substrate transporter like domains"/>
    <property type="match status" value="1"/>
</dbReference>
<dbReference type="STRING" id="341454.A0A4S2MSF0"/>
<dbReference type="GO" id="GO:0005886">
    <property type="term" value="C:plasma membrane"/>
    <property type="evidence" value="ECO:0007669"/>
    <property type="project" value="TreeGrafter"/>
</dbReference>
<gene>
    <name evidence="12" type="ORF">EX30DRAFT_322242</name>
</gene>
<dbReference type="EMBL" id="ML220139">
    <property type="protein sequence ID" value="TGZ78657.1"/>
    <property type="molecule type" value="Genomic_DNA"/>
</dbReference>
<feature type="transmembrane region" description="Helical" evidence="10">
    <location>
        <begin position="312"/>
        <end position="333"/>
    </location>
</feature>
<dbReference type="CDD" id="cd17356">
    <property type="entry name" value="MFS_HXT"/>
    <property type="match status" value="1"/>
</dbReference>
<evidence type="ECO:0000256" key="8">
    <source>
        <dbReference type="RuleBase" id="RU003346"/>
    </source>
</evidence>
<evidence type="ECO:0000256" key="2">
    <source>
        <dbReference type="ARBA" id="ARBA00010992"/>
    </source>
</evidence>
<dbReference type="Pfam" id="PF00083">
    <property type="entry name" value="Sugar_tr"/>
    <property type="match status" value="1"/>
</dbReference>
<dbReference type="PANTHER" id="PTHR48022">
    <property type="entry name" value="PLASTIDIC GLUCOSE TRANSPORTER 4"/>
    <property type="match status" value="1"/>
</dbReference>
<sequence>MPSLTEMRKALSPPVALIGLAASMGGFLFGSDTGQLSGYIVMPNFVDRFADKKENGVHQWGTTRLGLVVGMLSIGCLIGSLIAGPLGDRLGRRKSILLLCLVFYTGNTVFITSMKAWYHVIIARIISGLAIGGCSMLVPVYVSETVPKEVRGGLVACYQLFVTLGLLTSYLVNFGTSHVNNSAQWRGAIAVGYTWGILLGIGTLMVPESPRWLIQQGRVDQARKALTWVHGGERKADPARIDAEIVEMQKNVEEVNRVGKGNWLSSFNPKRKALYRTILGYMLQVFQQLTGANYFFYYGVTIFKSVGIKNSFVTQIILGAVNVICTFPGLYFIERFGRRKPLIFGGLWQMSWLIVFGAVGSELDPASKDIGIVMIVSACMFIASFASTWGPGIWVAMGELYPIRIRGSSASIATTGNWLWNFLLTFFTPLITNQISYRYGYVFAGCNALATATVFFFYYESSGLTLEQVDEMYNDPSVKPWTSGRYRDEVVKRGELDSVQTGSTDVPAKNGKEEWDSASDGERPLVGNRSNERAEV</sequence>
<dbReference type="NCBIfam" id="TIGR00879">
    <property type="entry name" value="SP"/>
    <property type="match status" value="1"/>
</dbReference>
<feature type="compositionally biased region" description="Basic and acidic residues" evidence="9">
    <location>
        <begin position="510"/>
        <end position="523"/>
    </location>
</feature>
<evidence type="ECO:0000256" key="1">
    <source>
        <dbReference type="ARBA" id="ARBA00004141"/>
    </source>
</evidence>
<keyword evidence="6 10" id="KW-1133">Transmembrane helix</keyword>
<organism evidence="12 13">
    <name type="scientific">Ascodesmis nigricans</name>
    <dbReference type="NCBI Taxonomy" id="341454"/>
    <lineage>
        <taxon>Eukaryota</taxon>
        <taxon>Fungi</taxon>
        <taxon>Dikarya</taxon>
        <taxon>Ascomycota</taxon>
        <taxon>Pezizomycotina</taxon>
        <taxon>Pezizomycetes</taxon>
        <taxon>Pezizales</taxon>
        <taxon>Ascodesmidaceae</taxon>
        <taxon>Ascodesmis</taxon>
    </lineage>
</organism>
<feature type="transmembrane region" description="Helical" evidence="10">
    <location>
        <begin position="96"/>
        <end position="114"/>
    </location>
</feature>
<keyword evidence="5 10" id="KW-0812">Transmembrane</keyword>
<dbReference type="Proteomes" id="UP000298138">
    <property type="component" value="Unassembled WGS sequence"/>
</dbReference>
<feature type="region of interest" description="Disordered" evidence="9">
    <location>
        <begin position="494"/>
        <end position="536"/>
    </location>
</feature>
<dbReference type="PROSITE" id="PS00216">
    <property type="entry name" value="SUGAR_TRANSPORT_1"/>
    <property type="match status" value="1"/>
</dbReference>
<keyword evidence="4" id="KW-0762">Sugar transport</keyword>
<evidence type="ECO:0000256" key="9">
    <source>
        <dbReference type="SAM" id="MobiDB-lite"/>
    </source>
</evidence>
<evidence type="ECO:0000256" key="10">
    <source>
        <dbReference type="SAM" id="Phobius"/>
    </source>
</evidence>
<feature type="transmembrane region" description="Helical" evidence="10">
    <location>
        <begin position="154"/>
        <end position="172"/>
    </location>
</feature>
<feature type="transmembrane region" description="Helical" evidence="10">
    <location>
        <begin position="372"/>
        <end position="397"/>
    </location>
</feature>
<evidence type="ECO:0000256" key="3">
    <source>
        <dbReference type="ARBA" id="ARBA00022448"/>
    </source>
</evidence>
<dbReference type="InterPro" id="IPR050360">
    <property type="entry name" value="MFS_Sugar_Transporters"/>
</dbReference>
<keyword evidence="7 10" id="KW-0472">Membrane</keyword>
<dbReference type="AlphaFoldDB" id="A0A4S2MSF0"/>